<evidence type="ECO:0000313" key="2">
    <source>
        <dbReference type="EMBL" id="CAF4515739.1"/>
    </source>
</evidence>
<evidence type="ECO:0000313" key="3">
    <source>
        <dbReference type="Proteomes" id="UP000677228"/>
    </source>
</evidence>
<dbReference type="AlphaFoldDB" id="A0A8S2G996"/>
<gene>
    <name evidence="1" type="ORF">OVA965_LOCUS45217</name>
    <name evidence="2" type="ORF">TMI583_LOCUS48516</name>
</gene>
<dbReference type="Proteomes" id="UP000682733">
    <property type="component" value="Unassembled WGS sequence"/>
</dbReference>
<feature type="non-terminal residue" evidence="1">
    <location>
        <position position="51"/>
    </location>
</feature>
<protein>
    <submittedName>
        <fullName evidence="1">Uncharacterized protein</fullName>
    </submittedName>
</protein>
<sequence>MTETERDLLKENVRRARDNIVAWLNRTIQNNKLQAISTANIENLEQELNDE</sequence>
<accession>A0A8S2G996</accession>
<organism evidence="1 3">
    <name type="scientific">Didymodactylos carnosus</name>
    <dbReference type="NCBI Taxonomy" id="1234261"/>
    <lineage>
        <taxon>Eukaryota</taxon>
        <taxon>Metazoa</taxon>
        <taxon>Spiralia</taxon>
        <taxon>Gnathifera</taxon>
        <taxon>Rotifera</taxon>
        <taxon>Eurotatoria</taxon>
        <taxon>Bdelloidea</taxon>
        <taxon>Philodinida</taxon>
        <taxon>Philodinidae</taxon>
        <taxon>Didymodactylos</taxon>
    </lineage>
</organism>
<proteinExistence type="predicted"/>
<dbReference type="Proteomes" id="UP000677228">
    <property type="component" value="Unassembled WGS sequence"/>
</dbReference>
<reference evidence="1" key="1">
    <citation type="submission" date="2021-02" db="EMBL/GenBank/DDBJ databases">
        <authorList>
            <person name="Nowell W R."/>
        </authorList>
    </citation>
    <scope>NUCLEOTIDE SEQUENCE</scope>
</reference>
<dbReference type="EMBL" id="CAJNOK010069458">
    <property type="protein sequence ID" value="CAF1659465.1"/>
    <property type="molecule type" value="Genomic_DNA"/>
</dbReference>
<dbReference type="EMBL" id="CAJOBA010099671">
    <property type="protein sequence ID" value="CAF4515739.1"/>
    <property type="molecule type" value="Genomic_DNA"/>
</dbReference>
<comment type="caution">
    <text evidence="1">The sequence shown here is derived from an EMBL/GenBank/DDBJ whole genome shotgun (WGS) entry which is preliminary data.</text>
</comment>
<evidence type="ECO:0000313" key="1">
    <source>
        <dbReference type="EMBL" id="CAF1659465.1"/>
    </source>
</evidence>
<name>A0A8S2G996_9BILA</name>